<dbReference type="GO" id="GO:0004315">
    <property type="term" value="F:3-oxoacyl-[acyl-carrier-protein] synthase activity"/>
    <property type="evidence" value="ECO:0007669"/>
    <property type="project" value="UniProtKB-EC"/>
</dbReference>
<dbReference type="InterPro" id="IPR016039">
    <property type="entry name" value="Thiolase-like"/>
</dbReference>
<evidence type="ECO:0000256" key="1">
    <source>
        <dbReference type="ARBA" id="ARBA00005194"/>
    </source>
</evidence>
<dbReference type="Proteomes" id="UP001549366">
    <property type="component" value="Unassembled WGS sequence"/>
</dbReference>
<dbReference type="EMBL" id="JBEWTB010000002">
    <property type="protein sequence ID" value="MET4757869.1"/>
    <property type="molecule type" value="Genomic_DNA"/>
</dbReference>
<comment type="pathway">
    <text evidence="1">Lipid metabolism; fatty acid biosynthesis.</text>
</comment>
<comment type="caution">
    <text evidence="6">The sequence shown here is derived from an EMBL/GenBank/DDBJ whole genome shotgun (WGS) entry which is preliminary data.</text>
</comment>
<comment type="similarity">
    <text evidence="2 4">Belongs to the thiolase-like superfamily. Beta-ketoacyl-ACP synthases family.</text>
</comment>
<dbReference type="InterPro" id="IPR000794">
    <property type="entry name" value="Beta-ketoacyl_synthase"/>
</dbReference>
<dbReference type="SUPFAM" id="SSF53901">
    <property type="entry name" value="Thiolase-like"/>
    <property type="match status" value="2"/>
</dbReference>
<keyword evidence="7" id="KW-1185">Reference proteome</keyword>
<dbReference type="RefSeq" id="WP_354007991.1">
    <property type="nucleotide sequence ID" value="NZ_JBEWTA010000001.1"/>
</dbReference>
<dbReference type="Pfam" id="PF02801">
    <property type="entry name" value="Ketoacyl-synt_C"/>
    <property type="match status" value="1"/>
</dbReference>
<evidence type="ECO:0000256" key="2">
    <source>
        <dbReference type="ARBA" id="ARBA00008467"/>
    </source>
</evidence>
<dbReference type="EC" id="2.3.1.179" evidence="6"/>
<accession>A0ABV2SJD7</accession>
<name>A0ABV2SJD7_9GAMM</name>
<dbReference type="InterPro" id="IPR018201">
    <property type="entry name" value="Ketoacyl_synth_AS"/>
</dbReference>
<organism evidence="6 7">
    <name type="scientific">Endozoicomonas lisbonensis</name>
    <dbReference type="NCBI Taxonomy" id="3120522"/>
    <lineage>
        <taxon>Bacteria</taxon>
        <taxon>Pseudomonadati</taxon>
        <taxon>Pseudomonadota</taxon>
        <taxon>Gammaproteobacteria</taxon>
        <taxon>Oceanospirillales</taxon>
        <taxon>Endozoicomonadaceae</taxon>
        <taxon>Endozoicomonas</taxon>
    </lineage>
</organism>
<dbReference type="Gene3D" id="3.40.47.10">
    <property type="match status" value="2"/>
</dbReference>
<dbReference type="PANTHER" id="PTHR11712">
    <property type="entry name" value="POLYKETIDE SYNTHASE-RELATED"/>
    <property type="match status" value="1"/>
</dbReference>
<dbReference type="CDD" id="cd00834">
    <property type="entry name" value="KAS_I_II"/>
    <property type="match status" value="1"/>
</dbReference>
<dbReference type="Pfam" id="PF00109">
    <property type="entry name" value="ketoacyl-synt"/>
    <property type="match status" value="1"/>
</dbReference>
<evidence type="ECO:0000256" key="3">
    <source>
        <dbReference type="ARBA" id="ARBA00022679"/>
    </source>
</evidence>
<evidence type="ECO:0000313" key="6">
    <source>
        <dbReference type="EMBL" id="MET4757869.1"/>
    </source>
</evidence>
<dbReference type="PANTHER" id="PTHR11712:SF325">
    <property type="entry name" value="3-OXOACYL-(ACYL-CARRIER-PROTEIN) SYNTHASE II FABF"/>
    <property type="match status" value="1"/>
</dbReference>
<evidence type="ECO:0000256" key="4">
    <source>
        <dbReference type="RuleBase" id="RU003694"/>
    </source>
</evidence>
<keyword evidence="3 4" id="KW-0808">Transferase</keyword>
<reference evidence="6 7" key="1">
    <citation type="submission" date="2024-06" db="EMBL/GenBank/DDBJ databases">
        <title>Genomic Encyclopedia of Type Strains, Phase V (KMG-V): Genome sequencing to study the core and pangenomes of soil and plant-associated prokaryotes.</title>
        <authorList>
            <person name="Whitman W."/>
        </authorList>
    </citation>
    <scope>NUCLEOTIDE SEQUENCE [LARGE SCALE GENOMIC DNA]</scope>
    <source>
        <strain evidence="6 7">NE40</strain>
    </source>
</reference>
<evidence type="ECO:0000313" key="7">
    <source>
        <dbReference type="Proteomes" id="UP001549366"/>
    </source>
</evidence>
<dbReference type="InterPro" id="IPR014031">
    <property type="entry name" value="Ketoacyl_synth_C"/>
</dbReference>
<keyword evidence="6" id="KW-0012">Acyltransferase</keyword>
<dbReference type="InterPro" id="IPR020841">
    <property type="entry name" value="PKS_Beta-ketoAc_synthase_dom"/>
</dbReference>
<dbReference type="SMART" id="SM00825">
    <property type="entry name" value="PKS_KS"/>
    <property type="match status" value="1"/>
</dbReference>
<sequence length="363" mass="38884">MKRVVVTGMSAATPIGNTWQTAHSNLRAGNSGIRYMDEWEDIQGLSSLLAAPVTEAIGQNLPRKQLRAMSRVSRIAAQTTSEALSMSGLNLLEYDQENVGIAYGSSFGSADQLVPFGRVLSERVVRGISPTGYIKLMGHTAAVNLSQFTGAKGRLIPTSTACASAGQAIGYAWETIRQGIHPVMIAGSSEELSPMQVAVFDSFYAASRDHDRPEAASRPFSKDRSGIVVGEGGATFILEDLEHAQARNAPILAEITGFATNMDGHHLIQQNPDRLRRVIEMSLQSAGLKANQIGYINANASGAESDYQEVDIIRSLFGSSTPVASSKGHIGQAFGGGGAMESWLTINMMNGWSFKQVDTTFLR</sequence>
<gene>
    <name evidence="6" type="ORF">V5J35_003061</name>
</gene>
<dbReference type="PROSITE" id="PS52004">
    <property type="entry name" value="KS3_2"/>
    <property type="match status" value="1"/>
</dbReference>
<protein>
    <submittedName>
        <fullName evidence="6">3-oxoacyl-[acyl-carrier-protein] synthase II</fullName>
        <ecNumber evidence="6">2.3.1.179</ecNumber>
    </submittedName>
</protein>
<dbReference type="InterPro" id="IPR014030">
    <property type="entry name" value="Ketoacyl_synth_N"/>
</dbReference>
<dbReference type="PROSITE" id="PS00606">
    <property type="entry name" value="KS3_1"/>
    <property type="match status" value="1"/>
</dbReference>
<evidence type="ECO:0000259" key="5">
    <source>
        <dbReference type="PROSITE" id="PS52004"/>
    </source>
</evidence>
<proteinExistence type="inferred from homology"/>
<feature type="domain" description="Ketosynthase family 3 (KS3)" evidence="5">
    <location>
        <begin position="1"/>
        <end position="363"/>
    </location>
</feature>